<reference evidence="1" key="1">
    <citation type="submission" date="2022-12" db="EMBL/GenBank/DDBJ databases">
        <title>Genome Sequence of Lasiodiplodia mahajangana.</title>
        <authorList>
            <person name="Buettner E."/>
        </authorList>
    </citation>
    <scope>NUCLEOTIDE SEQUENCE</scope>
    <source>
        <strain evidence="1">VT137</strain>
    </source>
</reference>
<sequence>MVLPRLQHGLVEAIQPRLEQYFEDDPERRFRLESVIGRGVSGLTWKIKYMASPGANTSTQSTPQPSPRYIGALHNYSPTAAVKMDYSPPNVGGFLGYDNNSGGPESGDFEREREEMREEYRREREALQALRWAKHMVTAVVVPNDPLTQGVECLRPHGMIRMVIALGWPPRRPEGGDPQPVIEQINGPAYGAYVHADLFLDPYDRRPATRAGAHA</sequence>
<comment type="caution">
    <text evidence="1">The sequence shown here is derived from an EMBL/GenBank/DDBJ whole genome shotgun (WGS) entry which is preliminary data.</text>
</comment>
<evidence type="ECO:0000313" key="2">
    <source>
        <dbReference type="Proteomes" id="UP001153332"/>
    </source>
</evidence>
<dbReference type="EMBL" id="JAPUUL010000136">
    <property type="protein sequence ID" value="KAJ8132389.1"/>
    <property type="molecule type" value="Genomic_DNA"/>
</dbReference>
<name>A0ACC2JY86_9PEZI</name>
<keyword evidence="2" id="KW-1185">Reference proteome</keyword>
<proteinExistence type="predicted"/>
<organism evidence="1 2">
    <name type="scientific">Lasiodiplodia mahajangana</name>
    <dbReference type="NCBI Taxonomy" id="1108764"/>
    <lineage>
        <taxon>Eukaryota</taxon>
        <taxon>Fungi</taxon>
        <taxon>Dikarya</taxon>
        <taxon>Ascomycota</taxon>
        <taxon>Pezizomycotina</taxon>
        <taxon>Dothideomycetes</taxon>
        <taxon>Dothideomycetes incertae sedis</taxon>
        <taxon>Botryosphaeriales</taxon>
        <taxon>Botryosphaeriaceae</taxon>
        <taxon>Lasiodiplodia</taxon>
    </lineage>
</organism>
<gene>
    <name evidence="1" type="ORF">O1611_g1234</name>
</gene>
<accession>A0ACC2JY86</accession>
<evidence type="ECO:0000313" key="1">
    <source>
        <dbReference type="EMBL" id="KAJ8132389.1"/>
    </source>
</evidence>
<dbReference type="Proteomes" id="UP001153332">
    <property type="component" value="Unassembled WGS sequence"/>
</dbReference>
<protein>
    <submittedName>
        <fullName evidence="1">Uncharacterized protein</fullName>
    </submittedName>
</protein>